<evidence type="ECO:0008006" key="3">
    <source>
        <dbReference type="Google" id="ProtNLM"/>
    </source>
</evidence>
<reference evidence="1 2" key="1">
    <citation type="submission" date="2018-06" db="EMBL/GenBank/DDBJ databases">
        <title>Complete Genomes of Monosporascus.</title>
        <authorList>
            <person name="Robinson A.J."/>
            <person name="Natvig D.O."/>
        </authorList>
    </citation>
    <scope>NUCLEOTIDE SEQUENCE [LARGE SCALE GENOMIC DNA]</scope>
    <source>
        <strain evidence="1 2">CBS 609.92</strain>
    </source>
</reference>
<evidence type="ECO:0000313" key="1">
    <source>
        <dbReference type="EMBL" id="RYO81704.1"/>
    </source>
</evidence>
<evidence type="ECO:0000313" key="2">
    <source>
        <dbReference type="Proteomes" id="UP000294003"/>
    </source>
</evidence>
<accession>A0ABY0H0K0</accession>
<keyword evidence="2" id="KW-1185">Reference proteome</keyword>
<organism evidence="1 2">
    <name type="scientific">Monosporascus cannonballus</name>
    <dbReference type="NCBI Taxonomy" id="155416"/>
    <lineage>
        <taxon>Eukaryota</taxon>
        <taxon>Fungi</taxon>
        <taxon>Dikarya</taxon>
        <taxon>Ascomycota</taxon>
        <taxon>Pezizomycotina</taxon>
        <taxon>Sordariomycetes</taxon>
        <taxon>Xylariomycetidae</taxon>
        <taxon>Xylariales</taxon>
        <taxon>Xylariales incertae sedis</taxon>
        <taxon>Monosporascus</taxon>
    </lineage>
</organism>
<sequence>MTTSHVEEVGGAFIRPGRADKKVQSRRTDKDVITRLFYIVHKHSDDGMLHKGKPIEDDETVERLAKDFVSRIQEFEFNMADVTEKGPPISFRDHPEQPCSFSEAQEPYLYISASLTTSKINAS</sequence>
<gene>
    <name evidence="1" type="ORF">DL762_006981</name>
</gene>
<dbReference type="EMBL" id="QJNS01000243">
    <property type="protein sequence ID" value="RYO81704.1"/>
    <property type="molecule type" value="Genomic_DNA"/>
</dbReference>
<proteinExistence type="predicted"/>
<comment type="caution">
    <text evidence="1">The sequence shown here is derived from an EMBL/GenBank/DDBJ whole genome shotgun (WGS) entry which is preliminary data.</text>
</comment>
<protein>
    <recommendedName>
        <fullName evidence="3">Tautomerase cis-CaaD-like domain-containing protein</fullName>
    </recommendedName>
</protein>
<dbReference type="Proteomes" id="UP000294003">
    <property type="component" value="Unassembled WGS sequence"/>
</dbReference>
<name>A0ABY0H0K0_9PEZI</name>